<dbReference type="Proteomes" id="UP000323300">
    <property type="component" value="Unassembled WGS sequence"/>
</dbReference>
<keyword evidence="2" id="KW-1185">Reference proteome</keyword>
<name>A0A1I4F3D4_9HYPH</name>
<dbReference type="EMBL" id="FOSL01000033">
    <property type="protein sequence ID" value="SFL10901.1"/>
    <property type="molecule type" value="Genomic_DNA"/>
</dbReference>
<evidence type="ECO:0000313" key="1">
    <source>
        <dbReference type="EMBL" id="SFL10901.1"/>
    </source>
</evidence>
<protein>
    <recommendedName>
        <fullName evidence="3">Transposase DDE domain-containing protein</fullName>
    </recommendedName>
</protein>
<evidence type="ECO:0008006" key="3">
    <source>
        <dbReference type="Google" id="ProtNLM"/>
    </source>
</evidence>
<sequence>MRRSSASSCPRVSPIGAAPAPTRFFRFTRLDEDWLARTLVALLNLRPPFRLCLDRTNWKLLLVLCILWSVFDHGGSSNTTLRTALMQRYLAIFGAGSIAVLLADREFIGNQWFEFLVENDIPFAIRGTYDLIAALDDGRVAPRASLTKRKSALRHLTRCRGRFRDVPERFAGALGFAAKRSSDGEMIIVVTNRQPDRALAD</sequence>
<organism evidence="1 2">
    <name type="scientific">Neomesorhizobium albiziae</name>
    <dbReference type="NCBI Taxonomy" id="335020"/>
    <lineage>
        <taxon>Bacteria</taxon>
        <taxon>Pseudomonadati</taxon>
        <taxon>Pseudomonadota</taxon>
        <taxon>Alphaproteobacteria</taxon>
        <taxon>Hyphomicrobiales</taxon>
        <taxon>Phyllobacteriaceae</taxon>
        <taxon>Neomesorhizobium</taxon>
    </lineage>
</organism>
<dbReference type="RefSeq" id="WP_244621937.1">
    <property type="nucleotide sequence ID" value="NZ_BSPE01000053.1"/>
</dbReference>
<proteinExistence type="predicted"/>
<accession>A0A1I4F3D4</accession>
<gene>
    <name evidence="1" type="ORF">SAMN04488498_13313</name>
</gene>
<reference evidence="1 2" key="1">
    <citation type="submission" date="2016-10" db="EMBL/GenBank/DDBJ databases">
        <authorList>
            <person name="Varghese N."/>
            <person name="Submissions S."/>
        </authorList>
    </citation>
    <scope>NUCLEOTIDE SEQUENCE [LARGE SCALE GENOMIC DNA]</scope>
    <source>
        <strain evidence="1 2">DSM 21822</strain>
    </source>
</reference>
<dbReference type="AlphaFoldDB" id="A0A1I4F3D4"/>
<evidence type="ECO:0000313" key="2">
    <source>
        <dbReference type="Proteomes" id="UP000323300"/>
    </source>
</evidence>